<dbReference type="SUPFAM" id="SSF50630">
    <property type="entry name" value="Acid proteases"/>
    <property type="match status" value="1"/>
</dbReference>
<evidence type="ECO:0000313" key="2">
    <source>
        <dbReference type="Proteomes" id="UP000268469"/>
    </source>
</evidence>
<dbReference type="Proteomes" id="UP000268469">
    <property type="component" value="Unassembled WGS sequence"/>
</dbReference>
<reference evidence="1 2" key="1">
    <citation type="submission" date="2018-06" db="EMBL/GenBank/DDBJ databases">
        <title>Extensive metabolic versatility and redundancy in microbially diverse, dynamic hydrothermal sediments.</title>
        <authorList>
            <person name="Dombrowski N."/>
            <person name="Teske A."/>
            <person name="Baker B.J."/>
        </authorList>
    </citation>
    <scope>NUCLEOTIDE SEQUENCE [LARGE SCALE GENOMIC DNA]</scope>
    <source>
        <strain evidence="1">B36_G15</strain>
    </source>
</reference>
<organism evidence="1 2">
    <name type="scientific">candidate division WOR-3 bacterium</name>
    <dbReference type="NCBI Taxonomy" id="2052148"/>
    <lineage>
        <taxon>Bacteria</taxon>
        <taxon>Bacteria division WOR-3</taxon>
    </lineage>
</organism>
<dbReference type="Pfam" id="PF13650">
    <property type="entry name" value="Asp_protease_2"/>
    <property type="match status" value="1"/>
</dbReference>
<name>A0A660SKR7_UNCW3</name>
<sequence>MFGIVNSKLQLLAVFDSGATYSCIQPELAERLGVTEPLPAPKHFGTAKKERRLLPERPVRLDFENDEVIIDPRATKLRLL</sequence>
<gene>
    <name evidence="1" type="ORF">DRP53_04160</name>
</gene>
<dbReference type="AlphaFoldDB" id="A0A660SKR7"/>
<dbReference type="InterPro" id="IPR021109">
    <property type="entry name" value="Peptidase_aspartic_dom_sf"/>
</dbReference>
<proteinExistence type="predicted"/>
<dbReference type="EMBL" id="QNBE01000030">
    <property type="protein sequence ID" value="RKX70706.1"/>
    <property type="molecule type" value="Genomic_DNA"/>
</dbReference>
<comment type="caution">
    <text evidence="1">The sequence shown here is derived from an EMBL/GenBank/DDBJ whole genome shotgun (WGS) entry which is preliminary data.</text>
</comment>
<protein>
    <recommendedName>
        <fullName evidence="3">Retroviral-like aspartic protease</fullName>
    </recommendedName>
</protein>
<evidence type="ECO:0008006" key="3">
    <source>
        <dbReference type="Google" id="ProtNLM"/>
    </source>
</evidence>
<dbReference type="Gene3D" id="2.40.70.10">
    <property type="entry name" value="Acid Proteases"/>
    <property type="match status" value="1"/>
</dbReference>
<accession>A0A660SKR7</accession>
<evidence type="ECO:0000313" key="1">
    <source>
        <dbReference type="EMBL" id="RKX70706.1"/>
    </source>
</evidence>